<proteinExistence type="predicted"/>
<accession>A0A563W0I9</accession>
<dbReference type="AlphaFoldDB" id="A0A563W0I9"/>
<keyword evidence="2" id="KW-1185">Reference proteome</keyword>
<evidence type="ECO:0000313" key="1">
    <source>
        <dbReference type="EMBL" id="VEP17043.1"/>
    </source>
</evidence>
<dbReference type="Proteomes" id="UP000320055">
    <property type="component" value="Unassembled WGS sequence"/>
</dbReference>
<dbReference type="EMBL" id="CAACVJ010000479">
    <property type="protein sequence ID" value="VEP17043.1"/>
    <property type="molecule type" value="Genomic_DNA"/>
</dbReference>
<sequence>MTQKMNGKHLGDSYRQLSSKCSKAISQDIIQSFKVLNIFNHDY</sequence>
<organism evidence="1 2">
    <name type="scientific">Hyella patelloides LEGE 07179</name>
    <dbReference type="NCBI Taxonomy" id="945734"/>
    <lineage>
        <taxon>Bacteria</taxon>
        <taxon>Bacillati</taxon>
        <taxon>Cyanobacteriota</taxon>
        <taxon>Cyanophyceae</taxon>
        <taxon>Pleurocapsales</taxon>
        <taxon>Hyellaceae</taxon>
        <taxon>Hyella</taxon>
    </lineage>
</organism>
<reference evidence="1 2" key="1">
    <citation type="submission" date="2019-01" db="EMBL/GenBank/DDBJ databases">
        <authorList>
            <person name="Brito A."/>
        </authorList>
    </citation>
    <scope>NUCLEOTIDE SEQUENCE [LARGE SCALE GENOMIC DNA]</scope>
    <source>
        <strain evidence="1">1</strain>
    </source>
</reference>
<gene>
    <name evidence="1" type="ORF">H1P_530023</name>
</gene>
<protein>
    <submittedName>
        <fullName evidence="1">Uncharacterized protein</fullName>
    </submittedName>
</protein>
<evidence type="ECO:0000313" key="2">
    <source>
        <dbReference type="Proteomes" id="UP000320055"/>
    </source>
</evidence>
<name>A0A563W0I9_9CYAN</name>